<dbReference type="EMBL" id="AFXZ01000067">
    <property type="protein sequence ID" value="EGV42129.2"/>
    <property type="molecule type" value="Genomic_DNA"/>
</dbReference>
<feature type="chain" id="PRO_5020244509" evidence="1">
    <location>
        <begin position="24"/>
        <end position="267"/>
    </location>
</feature>
<keyword evidence="1" id="KW-0732">Signal</keyword>
<dbReference type="PANTHER" id="PTHR35535">
    <property type="entry name" value="HEAT SHOCK PROTEIN HSLJ"/>
    <property type="match status" value="1"/>
</dbReference>
<gene>
    <name evidence="3" type="ORF">BZARG_466</name>
</gene>
<reference evidence="3 4" key="1">
    <citation type="journal article" date="2008" name="Int. J. Syst. Evol. Microbiol.">
        <title>Bizionia argentinensis sp. nov., isolated from surface marine water in Antarctica.</title>
        <authorList>
            <person name="Bercovich A."/>
            <person name="Vazquez S.C."/>
            <person name="Yankilevich P."/>
            <person name="Coria S.H."/>
            <person name="Foti M."/>
            <person name="Hernandez E."/>
            <person name="Vidal A."/>
            <person name="Ruberto L."/>
            <person name="Melo C."/>
            <person name="Marenssi S."/>
            <person name="Criscuolo M."/>
            <person name="Memoli M."/>
            <person name="Arguelles M."/>
            <person name="Mac Cormack W.P."/>
        </authorList>
    </citation>
    <scope>NUCLEOTIDE SEQUENCE [LARGE SCALE GENOMIC DNA]</scope>
    <source>
        <strain evidence="3 4">JUB59</strain>
    </source>
</reference>
<dbReference type="AlphaFoldDB" id="G2EH79"/>
<protein>
    <submittedName>
        <fullName evidence="3">META domain-containing protein</fullName>
    </submittedName>
</protein>
<feature type="domain" description="DUF306" evidence="2">
    <location>
        <begin position="46"/>
        <end position="136"/>
    </location>
</feature>
<accession>G2EH79</accession>
<dbReference type="InterPro" id="IPR038670">
    <property type="entry name" value="HslJ-like_sf"/>
</dbReference>
<evidence type="ECO:0000256" key="1">
    <source>
        <dbReference type="SAM" id="SignalP"/>
    </source>
</evidence>
<dbReference type="PANTHER" id="PTHR35535:SF1">
    <property type="entry name" value="HEAT SHOCK PROTEIN HSLJ"/>
    <property type="match status" value="1"/>
</dbReference>
<dbReference type="Pfam" id="PF03724">
    <property type="entry name" value="META"/>
    <property type="match status" value="1"/>
</dbReference>
<sequence length="267" mass="29461">MIMKYIGLIFISLYMLSCGNARDAAAMNKQKPLLGDYIITAVGVNSSLSEAVTITFDKEKNTISGSTGCNLFNGNYASGDSKLEFGPLATTRKMCHPESNTLEQHVLKALQDTKNYSITDDKIHFYDEAHFTILTLEKSDMTSAKATDTQNGYHVEYSEISRGSFMMITYENNKLSFQKDRNIKTQTIDLSNTELASLDKKLEALDLKALTTLEPPSTAHQYDGARIAALKVTKNGLTYTTPSFDAGNPPKAIEALILELMAPTEKL</sequence>
<organism evidence="3 4">
    <name type="scientific">Bizionia argentinensis JUB59</name>
    <dbReference type="NCBI Taxonomy" id="1046627"/>
    <lineage>
        <taxon>Bacteria</taxon>
        <taxon>Pseudomonadati</taxon>
        <taxon>Bacteroidota</taxon>
        <taxon>Flavobacteriia</taxon>
        <taxon>Flavobacteriales</taxon>
        <taxon>Flavobacteriaceae</taxon>
        <taxon>Bizionia</taxon>
    </lineage>
</organism>
<name>G2EH79_9FLAO</name>
<proteinExistence type="predicted"/>
<evidence type="ECO:0000313" key="3">
    <source>
        <dbReference type="EMBL" id="EGV42129.2"/>
    </source>
</evidence>
<comment type="caution">
    <text evidence="3">The sequence shown here is derived from an EMBL/GenBank/DDBJ whole genome shotgun (WGS) entry which is preliminary data.</text>
</comment>
<feature type="signal peptide" evidence="1">
    <location>
        <begin position="1"/>
        <end position="23"/>
    </location>
</feature>
<keyword evidence="4" id="KW-1185">Reference proteome</keyword>
<dbReference type="Proteomes" id="UP000003730">
    <property type="component" value="Unassembled WGS sequence"/>
</dbReference>
<dbReference type="eggNOG" id="COG3187">
    <property type="taxonomic scope" value="Bacteria"/>
</dbReference>
<dbReference type="InterPro" id="IPR005184">
    <property type="entry name" value="DUF306_Meta_HslJ"/>
</dbReference>
<evidence type="ECO:0000259" key="2">
    <source>
        <dbReference type="Pfam" id="PF03724"/>
    </source>
</evidence>
<dbReference type="InterPro" id="IPR053147">
    <property type="entry name" value="Hsp_HslJ-like"/>
</dbReference>
<evidence type="ECO:0000313" key="4">
    <source>
        <dbReference type="Proteomes" id="UP000003730"/>
    </source>
</evidence>
<dbReference type="Gene3D" id="2.40.128.270">
    <property type="match status" value="1"/>
</dbReference>
<dbReference type="STRING" id="1046627.BZARG_466"/>